<dbReference type="AlphaFoldDB" id="A0A0V1KJ94"/>
<evidence type="ECO:0000313" key="2">
    <source>
        <dbReference type="Proteomes" id="UP000054721"/>
    </source>
</evidence>
<proteinExistence type="predicted"/>
<evidence type="ECO:0000313" key="1">
    <source>
        <dbReference type="EMBL" id="KRZ47353.1"/>
    </source>
</evidence>
<keyword evidence="2" id="KW-1185">Reference proteome</keyword>
<reference evidence="1 2" key="1">
    <citation type="submission" date="2015-05" db="EMBL/GenBank/DDBJ databases">
        <title>Evolution of Trichinella species and genotypes.</title>
        <authorList>
            <person name="Korhonen P.K."/>
            <person name="Edoardo P."/>
            <person name="Giuseppe L.R."/>
            <person name="Gasser R.B."/>
        </authorList>
    </citation>
    <scope>NUCLEOTIDE SEQUENCE [LARGE SCALE GENOMIC DNA]</scope>
    <source>
        <strain evidence="1">ISS10</strain>
    </source>
</reference>
<name>A0A0V1KJ94_9BILA</name>
<accession>A0A0V1KJ94</accession>
<comment type="caution">
    <text evidence="1">The sequence shown here is derived from an EMBL/GenBank/DDBJ whole genome shotgun (WGS) entry which is preliminary data.</text>
</comment>
<sequence length="42" mass="4622">MFASARSAADLALFPRSPYSVNGISSGEHCREEQRSYFGKVV</sequence>
<dbReference type="Proteomes" id="UP000054721">
    <property type="component" value="Unassembled WGS sequence"/>
</dbReference>
<protein>
    <submittedName>
        <fullName evidence="1">Uncharacterized protein</fullName>
    </submittedName>
</protein>
<organism evidence="1 2">
    <name type="scientific">Trichinella nativa</name>
    <dbReference type="NCBI Taxonomy" id="6335"/>
    <lineage>
        <taxon>Eukaryota</taxon>
        <taxon>Metazoa</taxon>
        <taxon>Ecdysozoa</taxon>
        <taxon>Nematoda</taxon>
        <taxon>Enoplea</taxon>
        <taxon>Dorylaimia</taxon>
        <taxon>Trichinellida</taxon>
        <taxon>Trichinellidae</taxon>
        <taxon>Trichinella</taxon>
    </lineage>
</organism>
<dbReference type="EMBL" id="JYDW01000902">
    <property type="protein sequence ID" value="KRZ47353.1"/>
    <property type="molecule type" value="Genomic_DNA"/>
</dbReference>
<gene>
    <name evidence="1" type="ORF">T02_14103</name>
</gene>